<keyword evidence="3" id="KW-1185">Reference proteome</keyword>
<dbReference type="Proteomes" id="UP000219338">
    <property type="component" value="Unassembled WGS sequence"/>
</dbReference>
<accession>A0A284RA30</accession>
<name>A0A284RA30_ARMOS</name>
<dbReference type="OMA" id="QFAPWRP"/>
<sequence length="212" mass="23583">MSAPNMDFTAYAEEVGIPIDAILIPSVQFAPWRPYSNFDSLSTQQTYPYDPSYVPPRAPSPEPYIHPLKPPPRRSRAREALLQETADTDAHSDLVPSAPPPSPTTPNRSEAGSKVFAPNMLLDMTEFGVCRLQSPLAMEDSSHLDEEPMLRDHSELWTHDWSTEQKNKAQLVEERLSDGGMETSEENESDDDMDSVTGTTNGRPSGYAMETK</sequence>
<gene>
    <name evidence="2" type="ORF">ARMOST_08943</name>
</gene>
<dbReference type="OrthoDB" id="2906380at2759"/>
<dbReference type="EMBL" id="FUEG01000006">
    <property type="protein sequence ID" value="SJL05586.1"/>
    <property type="molecule type" value="Genomic_DNA"/>
</dbReference>
<feature type="compositionally biased region" description="Pro residues" evidence="1">
    <location>
        <begin position="53"/>
        <end position="70"/>
    </location>
</feature>
<dbReference type="AlphaFoldDB" id="A0A284RA30"/>
<feature type="compositionally biased region" description="Acidic residues" evidence="1">
    <location>
        <begin position="183"/>
        <end position="194"/>
    </location>
</feature>
<feature type="region of interest" description="Disordered" evidence="1">
    <location>
        <begin position="49"/>
        <end position="112"/>
    </location>
</feature>
<evidence type="ECO:0000256" key="1">
    <source>
        <dbReference type="SAM" id="MobiDB-lite"/>
    </source>
</evidence>
<reference evidence="3" key="1">
    <citation type="journal article" date="2017" name="Nat. Ecol. Evol.">
        <title>Genome expansion and lineage-specific genetic innovations in the forest pathogenic fungi Armillaria.</title>
        <authorList>
            <person name="Sipos G."/>
            <person name="Prasanna A.N."/>
            <person name="Walter M.C."/>
            <person name="O'Connor E."/>
            <person name="Balint B."/>
            <person name="Krizsan K."/>
            <person name="Kiss B."/>
            <person name="Hess J."/>
            <person name="Varga T."/>
            <person name="Slot J."/>
            <person name="Riley R."/>
            <person name="Boka B."/>
            <person name="Rigling D."/>
            <person name="Barry K."/>
            <person name="Lee J."/>
            <person name="Mihaltcheva S."/>
            <person name="LaButti K."/>
            <person name="Lipzen A."/>
            <person name="Waldron R."/>
            <person name="Moloney N.M."/>
            <person name="Sperisen C."/>
            <person name="Kredics L."/>
            <person name="Vagvoelgyi C."/>
            <person name="Patrignani A."/>
            <person name="Fitzpatrick D."/>
            <person name="Nagy I."/>
            <person name="Doyle S."/>
            <person name="Anderson J.B."/>
            <person name="Grigoriev I.V."/>
            <person name="Gueldener U."/>
            <person name="Muensterkoetter M."/>
            <person name="Nagy L.G."/>
        </authorList>
    </citation>
    <scope>NUCLEOTIDE SEQUENCE [LARGE SCALE GENOMIC DNA]</scope>
    <source>
        <strain evidence="3">C18/9</strain>
    </source>
</reference>
<proteinExistence type="predicted"/>
<protein>
    <submittedName>
        <fullName evidence="2">Uncharacterized protein</fullName>
    </submittedName>
</protein>
<evidence type="ECO:0000313" key="2">
    <source>
        <dbReference type="EMBL" id="SJL05586.1"/>
    </source>
</evidence>
<feature type="region of interest" description="Disordered" evidence="1">
    <location>
        <begin position="174"/>
        <end position="212"/>
    </location>
</feature>
<evidence type="ECO:0000313" key="3">
    <source>
        <dbReference type="Proteomes" id="UP000219338"/>
    </source>
</evidence>
<organism evidence="2 3">
    <name type="scientific">Armillaria ostoyae</name>
    <name type="common">Armillaria root rot fungus</name>
    <dbReference type="NCBI Taxonomy" id="47428"/>
    <lineage>
        <taxon>Eukaryota</taxon>
        <taxon>Fungi</taxon>
        <taxon>Dikarya</taxon>
        <taxon>Basidiomycota</taxon>
        <taxon>Agaricomycotina</taxon>
        <taxon>Agaricomycetes</taxon>
        <taxon>Agaricomycetidae</taxon>
        <taxon>Agaricales</taxon>
        <taxon>Marasmiineae</taxon>
        <taxon>Physalacriaceae</taxon>
        <taxon>Armillaria</taxon>
    </lineage>
</organism>